<evidence type="ECO:0000259" key="7">
    <source>
        <dbReference type="Pfam" id="PF03176"/>
    </source>
</evidence>
<dbReference type="EMBL" id="JAWDIO010000002">
    <property type="protein sequence ID" value="MDU0353032.1"/>
    <property type="molecule type" value="Genomic_DNA"/>
</dbReference>
<feature type="transmembrane region" description="Helical" evidence="6">
    <location>
        <begin position="162"/>
        <end position="183"/>
    </location>
</feature>
<evidence type="ECO:0000256" key="5">
    <source>
        <dbReference type="ARBA" id="ARBA00023136"/>
    </source>
</evidence>
<evidence type="ECO:0000256" key="1">
    <source>
        <dbReference type="ARBA" id="ARBA00004651"/>
    </source>
</evidence>
<feature type="domain" description="Membrane transport protein MMPL" evidence="7">
    <location>
        <begin position="70"/>
        <end position="247"/>
    </location>
</feature>
<evidence type="ECO:0000313" key="8">
    <source>
        <dbReference type="EMBL" id="MDU0353032.1"/>
    </source>
</evidence>
<evidence type="ECO:0000256" key="6">
    <source>
        <dbReference type="SAM" id="Phobius"/>
    </source>
</evidence>
<evidence type="ECO:0000256" key="3">
    <source>
        <dbReference type="ARBA" id="ARBA00022692"/>
    </source>
</evidence>
<reference evidence="8 9" key="1">
    <citation type="submission" date="2023-10" db="EMBL/GenBank/DDBJ databases">
        <title>Glaciecola aquimarina strain GGW-M5 nov., isolated from a coastal seawater.</title>
        <authorList>
            <person name="Bayburt H."/>
            <person name="Kim J.M."/>
            <person name="Choi B.J."/>
            <person name="Jeon C.O."/>
        </authorList>
    </citation>
    <scope>NUCLEOTIDE SEQUENCE [LARGE SCALE GENOMIC DNA]</scope>
    <source>
        <strain evidence="8 9">KCTC 32108</strain>
    </source>
</reference>
<dbReference type="SUPFAM" id="SSF82866">
    <property type="entry name" value="Multidrug efflux transporter AcrB transmembrane domain"/>
    <property type="match status" value="2"/>
</dbReference>
<dbReference type="Pfam" id="PF03176">
    <property type="entry name" value="MMPL"/>
    <property type="match status" value="1"/>
</dbReference>
<feature type="transmembrane region" description="Helical" evidence="6">
    <location>
        <begin position="593"/>
        <end position="619"/>
    </location>
</feature>
<dbReference type="PANTHER" id="PTHR33406">
    <property type="entry name" value="MEMBRANE PROTEIN MJ1562-RELATED"/>
    <property type="match status" value="1"/>
</dbReference>
<name>A0ABU3SST2_9ALTE</name>
<dbReference type="RefSeq" id="WP_316024729.1">
    <property type="nucleotide sequence ID" value="NZ_JAWDIO010000002.1"/>
</dbReference>
<feature type="transmembrane region" description="Helical" evidence="6">
    <location>
        <begin position="111"/>
        <end position="128"/>
    </location>
</feature>
<keyword evidence="4 6" id="KW-1133">Transmembrane helix</keyword>
<feature type="transmembrane region" description="Helical" evidence="6">
    <location>
        <begin position="135"/>
        <end position="156"/>
    </location>
</feature>
<feature type="transmembrane region" description="Helical" evidence="6">
    <location>
        <begin position="570"/>
        <end position="587"/>
    </location>
</feature>
<dbReference type="Proteomes" id="UP001247805">
    <property type="component" value="Unassembled WGS sequence"/>
</dbReference>
<proteinExistence type="predicted"/>
<dbReference type="InterPro" id="IPR004869">
    <property type="entry name" value="MMPL_dom"/>
</dbReference>
<evidence type="ECO:0000313" key="9">
    <source>
        <dbReference type="Proteomes" id="UP001247805"/>
    </source>
</evidence>
<accession>A0ABU3SST2</accession>
<keyword evidence="3 6" id="KW-0812">Transmembrane</keyword>
<evidence type="ECO:0000256" key="4">
    <source>
        <dbReference type="ARBA" id="ARBA00022989"/>
    </source>
</evidence>
<dbReference type="PANTHER" id="PTHR33406:SF13">
    <property type="entry name" value="MEMBRANE PROTEIN YDFJ"/>
    <property type="match status" value="1"/>
</dbReference>
<protein>
    <submittedName>
        <fullName evidence="8">MMPL family transporter</fullName>
    </submittedName>
</protein>
<organism evidence="8 9">
    <name type="scientific">Paraglaciecola aquimarina</name>
    <dbReference type="NCBI Taxonomy" id="1235557"/>
    <lineage>
        <taxon>Bacteria</taxon>
        <taxon>Pseudomonadati</taxon>
        <taxon>Pseudomonadota</taxon>
        <taxon>Gammaproteobacteria</taxon>
        <taxon>Alteromonadales</taxon>
        <taxon>Alteromonadaceae</taxon>
        <taxon>Paraglaciecola</taxon>
    </lineage>
</organism>
<keyword evidence="2" id="KW-1003">Cell membrane</keyword>
<evidence type="ECO:0000256" key="2">
    <source>
        <dbReference type="ARBA" id="ARBA00022475"/>
    </source>
</evidence>
<feature type="transmembrane region" description="Helical" evidence="6">
    <location>
        <begin position="228"/>
        <end position="252"/>
    </location>
</feature>
<sequence length="626" mass="69655">MLSGPTNPLVSLTIDQAPLLNLADWFSDKLTHSAWQQDGNFIYTEQDGLRYYPLFLDFARTATSMDKVVDTIDLVNQVIATNKAKDMTLYTSGFIFHSAAITAQASFEMQLFGGLSLLGVLLLTFISFRNIQPLLCISLLIGSAMLAGMLALTLLFDTIHLLSLVFSVSLIGIAVDYGYHILLTAKHTGLRKQPLTKYIATAILVSGGTTLVSYLLLLLLPIPLLQQVAVFVAAGLGFTILTGLTLITHWPWHAQSKQTKIQTTNNQFAHPKQLIQPVKGFKVLLAVLIFSSLVTLPNWYFQDDINVFNSSPKHLLENEKIVNKIIGNQQYPRFIYTHGSNQQQLLERFEQIRRVIESHTQGEFELRGIDQWLPSINTQQQNCQWLLTGLEHQQLSTISTYIPAQTLTQLASCDTEFMTLKQVPEQVTALFPSITQKHDKTTGILSYMGPIDEVFLHSIQQQLDFPIYYFDQPAKFSSALTKLRTYILYFLAAAVVALLLLMTIRYGLIRGALLATLPIVTAFSSLALSHIILGYVTIFNLLGCILIVALSVDYAVFLREHGRQPHVIKAVGLSAATSGLAFGMFIFSSTPAILQFGLTILIGVFIAWLLCLMLPVSLLDKTKHAQ</sequence>
<feature type="transmembrane region" description="Helical" evidence="6">
    <location>
        <begin position="486"/>
        <end position="504"/>
    </location>
</feature>
<feature type="transmembrane region" description="Helical" evidence="6">
    <location>
        <begin position="538"/>
        <end position="558"/>
    </location>
</feature>
<comment type="subcellular location">
    <subcellularLocation>
        <location evidence="1">Cell membrane</location>
        <topology evidence="1">Multi-pass membrane protein</topology>
    </subcellularLocation>
</comment>
<keyword evidence="5 6" id="KW-0472">Membrane</keyword>
<dbReference type="InterPro" id="IPR050545">
    <property type="entry name" value="Mycobact_MmpL"/>
</dbReference>
<keyword evidence="9" id="KW-1185">Reference proteome</keyword>
<feature type="transmembrane region" description="Helical" evidence="6">
    <location>
        <begin position="195"/>
        <end position="222"/>
    </location>
</feature>
<dbReference type="Gene3D" id="1.20.1640.10">
    <property type="entry name" value="Multidrug efflux transporter AcrB transmembrane domain"/>
    <property type="match status" value="2"/>
</dbReference>
<gene>
    <name evidence="8" type="ORF">RS130_02965</name>
</gene>
<comment type="caution">
    <text evidence="8">The sequence shown here is derived from an EMBL/GenBank/DDBJ whole genome shotgun (WGS) entry which is preliminary data.</text>
</comment>